<gene>
    <name evidence="3" type="ORF">TSA66_01040</name>
    <name evidence="1" type="ORF">TSA66_08105</name>
    <name evidence="2" type="ORF">TSA66_08350</name>
</gene>
<evidence type="ECO:0000313" key="4">
    <source>
        <dbReference type="Proteomes" id="UP000031572"/>
    </source>
</evidence>
<proteinExistence type="predicted"/>
<dbReference type="AlphaFoldDB" id="A0A0C2BHY0"/>
<dbReference type="STRING" id="709839.TSA66_01040"/>
<reference evidence="2 4" key="1">
    <citation type="submission" date="2014-12" db="EMBL/GenBank/DDBJ databases">
        <title>Denitrispirillum autotrophicum gen. nov., sp. nov., Denitrifying, Facultatively Autotrophic Bacteria Isolated from Rice Paddy Soil.</title>
        <authorList>
            <person name="Ishii S."/>
            <person name="Ashida N."/>
            <person name="Ohno H."/>
            <person name="Otsuka S."/>
            <person name="Yokota A."/>
            <person name="Senoo K."/>
        </authorList>
    </citation>
    <scope>NUCLEOTIDE SEQUENCE [LARGE SCALE GENOMIC DNA]</scope>
    <source>
        <strain evidence="2 4">TSA66</strain>
    </source>
</reference>
<comment type="caution">
    <text evidence="2">The sequence shown here is derived from an EMBL/GenBank/DDBJ whole genome shotgun (WGS) entry which is preliminary data.</text>
</comment>
<organism evidence="2 4">
    <name type="scientific">Noviherbaspirillum autotrophicum</name>
    <dbReference type="NCBI Taxonomy" id="709839"/>
    <lineage>
        <taxon>Bacteria</taxon>
        <taxon>Pseudomonadati</taxon>
        <taxon>Pseudomonadota</taxon>
        <taxon>Betaproteobacteria</taxon>
        <taxon>Burkholderiales</taxon>
        <taxon>Oxalobacteraceae</taxon>
        <taxon>Noviherbaspirillum</taxon>
    </lineage>
</organism>
<dbReference type="Proteomes" id="UP000031572">
    <property type="component" value="Unassembled WGS sequence"/>
</dbReference>
<dbReference type="RefSeq" id="WP_040038643.1">
    <property type="nucleotide sequence ID" value="NZ_JWJG01000010.1"/>
</dbReference>
<sequence length="98" mass="11139">MSTVRIRCSAPDPYQGLRGRAYINARGLTPKIGPMRNIQVAEDCRCRACEQARLLPAVLAICESHERRKITDRPQPMWNNIADESLHELLDLPLVARM</sequence>
<name>A0A0C2BHY0_9BURK</name>
<dbReference type="EMBL" id="JWJG01000010">
    <property type="protein sequence ID" value="KIF84055.1"/>
    <property type="molecule type" value="Genomic_DNA"/>
</dbReference>
<evidence type="ECO:0000313" key="3">
    <source>
        <dbReference type="EMBL" id="KIF84055.1"/>
    </source>
</evidence>
<accession>A0A0C2BHY0</accession>
<dbReference type="EMBL" id="JWJG01000028">
    <property type="protein sequence ID" value="KIF80830.1"/>
    <property type="molecule type" value="Genomic_DNA"/>
</dbReference>
<protein>
    <submittedName>
        <fullName evidence="2">Uncharacterized protein</fullName>
    </submittedName>
</protein>
<evidence type="ECO:0000313" key="1">
    <source>
        <dbReference type="EMBL" id="KIF80792.1"/>
    </source>
</evidence>
<evidence type="ECO:0000313" key="2">
    <source>
        <dbReference type="EMBL" id="KIF80830.1"/>
    </source>
</evidence>
<dbReference type="OrthoDB" id="9155596at2"/>
<dbReference type="EMBL" id="JWJG01000028">
    <property type="protein sequence ID" value="KIF80792.1"/>
    <property type="molecule type" value="Genomic_DNA"/>
</dbReference>
<keyword evidence="4" id="KW-1185">Reference proteome</keyword>